<dbReference type="InterPro" id="IPR012337">
    <property type="entry name" value="RNaseH-like_sf"/>
</dbReference>
<dbReference type="PANTHER" id="PTHR30231:SF4">
    <property type="entry name" value="PROTEIN NEN2"/>
    <property type="match status" value="1"/>
</dbReference>
<protein>
    <recommendedName>
        <fullName evidence="4">Exonuclease domain-containing protein</fullName>
    </recommendedName>
</protein>
<dbReference type="OMA" id="RAGQKHE"/>
<dbReference type="PANTHER" id="PTHR30231">
    <property type="entry name" value="DNA POLYMERASE III SUBUNIT EPSILON"/>
    <property type="match status" value="1"/>
</dbReference>
<comment type="caution">
    <text evidence="5">The sequence shown here is derived from an EMBL/GenBank/DDBJ whole genome shotgun (WGS) entry which is preliminary data.</text>
</comment>
<dbReference type="AlphaFoldDB" id="A0A834Y7R4"/>
<evidence type="ECO:0000259" key="4">
    <source>
        <dbReference type="SMART" id="SM00479"/>
    </source>
</evidence>
<keyword evidence="6" id="KW-1185">Reference proteome</keyword>
<evidence type="ECO:0000313" key="6">
    <source>
        <dbReference type="Proteomes" id="UP000655225"/>
    </source>
</evidence>
<feature type="domain" description="Exonuclease" evidence="4">
    <location>
        <begin position="9"/>
        <end position="177"/>
    </location>
</feature>
<dbReference type="Pfam" id="PF00929">
    <property type="entry name" value="RNase_T"/>
    <property type="match status" value="1"/>
</dbReference>
<dbReference type="CDD" id="cd06127">
    <property type="entry name" value="DEDDh"/>
    <property type="match status" value="1"/>
</dbReference>
<reference evidence="5 6" key="1">
    <citation type="submission" date="2020-04" db="EMBL/GenBank/DDBJ databases">
        <title>Plant Genome Project.</title>
        <authorList>
            <person name="Zhang R.-G."/>
        </authorList>
    </citation>
    <scope>NUCLEOTIDE SEQUENCE [LARGE SCALE GENOMIC DNA]</scope>
    <source>
        <strain evidence="5">YNK0</strain>
        <tissue evidence="5">Leaf</tissue>
    </source>
</reference>
<keyword evidence="1" id="KW-0540">Nuclease</keyword>
<dbReference type="InterPro" id="IPR013520">
    <property type="entry name" value="Ribonucl_H"/>
</dbReference>
<dbReference type="Proteomes" id="UP000655225">
    <property type="component" value="Unassembled WGS sequence"/>
</dbReference>
<dbReference type="EMBL" id="JABCRI010001340">
    <property type="protein sequence ID" value="KAF8364702.1"/>
    <property type="molecule type" value="Genomic_DNA"/>
</dbReference>
<evidence type="ECO:0000313" key="5">
    <source>
        <dbReference type="EMBL" id="KAF8364702.1"/>
    </source>
</evidence>
<dbReference type="InterPro" id="IPR036397">
    <property type="entry name" value="RNaseH_sf"/>
</dbReference>
<keyword evidence="3" id="KW-0269">Exonuclease</keyword>
<sequence>MELNEYRWGIAFFDLEANGEFIYEFGVVLLCPQRLSVLDSYSTLIRPADRYLNSFPRVMRNGITRDDLASSPTFSEIANKVYDFLHGRIWAGHNIVRWDCVRIREAFAEIGRLAPIPMRTIDSLELLRQKFGEQRAGNLQMETLANYFDLGQQAHRSLDDVRMNIEVLKNCSMVLFLEPSLPEVLITNSWVSPNDTTRPVPVSLETSPNAAVHEGSSAEFLEHHEILLPFIQASLVPSSPGRQRIQLLHNNNRPLQLYCRRLKVVFGPNSNFFDRAGRPRLNIVVDPSPSLCKVLDACDNLANWVSVDSGSRSEWLPVVNTENRLTDSSTIKLHIPLTNEDFPVYETKIYQRDASGNDHLRIFRRVDVDELNSLFVSGTLVDACFSLDVYDYEQQNTAGIRLVAKKLIIHAN</sequence>
<dbReference type="SUPFAM" id="SSF53098">
    <property type="entry name" value="Ribonuclease H-like"/>
    <property type="match status" value="1"/>
</dbReference>
<evidence type="ECO:0000256" key="2">
    <source>
        <dbReference type="ARBA" id="ARBA00022801"/>
    </source>
</evidence>
<dbReference type="GO" id="GO:0003676">
    <property type="term" value="F:nucleic acid binding"/>
    <property type="evidence" value="ECO:0007669"/>
    <property type="project" value="InterPro"/>
</dbReference>
<accession>A0A834Y7R4</accession>
<dbReference type="GO" id="GO:0008408">
    <property type="term" value="F:3'-5' exonuclease activity"/>
    <property type="evidence" value="ECO:0007669"/>
    <property type="project" value="TreeGrafter"/>
</dbReference>
<dbReference type="SMART" id="SM00479">
    <property type="entry name" value="EXOIII"/>
    <property type="match status" value="1"/>
</dbReference>
<proteinExistence type="predicted"/>
<evidence type="ECO:0000256" key="1">
    <source>
        <dbReference type="ARBA" id="ARBA00022722"/>
    </source>
</evidence>
<dbReference type="Gene3D" id="3.30.420.10">
    <property type="entry name" value="Ribonuclease H-like superfamily/Ribonuclease H"/>
    <property type="match status" value="1"/>
</dbReference>
<evidence type="ECO:0000256" key="3">
    <source>
        <dbReference type="ARBA" id="ARBA00022839"/>
    </source>
</evidence>
<gene>
    <name evidence="5" type="ORF">HHK36_033325</name>
</gene>
<keyword evidence="2" id="KW-0378">Hydrolase</keyword>
<organism evidence="5 6">
    <name type="scientific">Tetracentron sinense</name>
    <name type="common">Spur-leaf</name>
    <dbReference type="NCBI Taxonomy" id="13715"/>
    <lineage>
        <taxon>Eukaryota</taxon>
        <taxon>Viridiplantae</taxon>
        <taxon>Streptophyta</taxon>
        <taxon>Embryophyta</taxon>
        <taxon>Tracheophyta</taxon>
        <taxon>Spermatophyta</taxon>
        <taxon>Magnoliopsida</taxon>
        <taxon>Trochodendrales</taxon>
        <taxon>Trochodendraceae</taxon>
        <taxon>Tetracentron</taxon>
    </lineage>
</organism>
<name>A0A834Y7R4_TETSI</name>
<dbReference type="OrthoDB" id="2018529at2759"/>